<dbReference type="SUPFAM" id="SSF82693">
    <property type="entry name" value="Multidrug efflux transporter AcrB pore domain, PN1, PN2, PC1 and PC2 subdomains"/>
    <property type="match status" value="3"/>
</dbReference>
<keyword evidence="1" id="KW-1133">Transmembrane helix</keyword>
<dbReference type="SUPFAM" id="SSF82714">
    <property type="entry name" value="Multidrug efflux transporter AcrB TolC docking domain, DN and DC subdomains"/>
    <property type="match status" value="1"/>
</dbReference>
<feature type="transmembrane region" description="Helical" evidence="1">
    <location>
        <begin position="12"/>
        <end position="32"/>
    </location>
</feature>
<keyword evidence="1" id="KW-0812">Transmembrane</keyword>
<feature type="transmembrane region" description="Helical" evidence="1">
    <location>
        <begin position="475"/>
        <end position="497"/>
    </location>
</feature>
<feature type="transmembrane region" description="Helical" evidence="1">
    <location>
        <begin position="342"/>
        <end position="364"/>
    </location>
</feature>
<feature type="transmembrane region" description="Helical" evidence="1">
    <location>
        <begin position="915"/>
        <end position="932"/>
    </location>
</feature>
<accession>A0A8I0MSV8</accession>
<evidence type="ECO:0000313" key="2">
    <source>
        <dbReference type="EMBL" id="MBE0344802.1"/>
    </source>
</evidence>
<proteinExistence type="predicted"/>
<dbReference type="PRINTS" id="PR00702">
    <property type="entry name" value="ACRIFLAVINRP"/>
</dbReference>
<feature type="transmembrane region" description="Helical" evidence="1">
    <location>
        <begin position="1051"/>
        <end position="1078"/>
    </location>
</feature>
<dbReference type="Gene3D" id="3.30.70.1440">
    <property type="entry name" value="Multidrug efflux transporter AcrB pore domain"/>
    <property type="match status" value="1"/>
</dbReference>
<evidence type="ECO:0000256" key="1">
    <source>
        <dbReference type="SAM" id="Phobius"/>
    </source>
</evidence>
<organism evidence="2 3">
    <name type="scientific">Pseudoalteromonas peptidolytica F12-50-A1</name>
    <dbReference type="NCBI Taxonomy" id="1315280"/>
    <lineage>
        <taxon>Bacteria</taxon>
        <taxon>Pseudomonadati</taxon>
        <taxon>Pseudomonadota</taxon>
        <taxon>Gammaproteobacteria</taxon>
        <taxon>Alteromonadales</taxon>
        <taxon>Pseudoalteromonadaceae</taxon>
        <taxon>Pseudoalteromonas</taxon>
    </lineage>
</organism>
<feature type="transmembrane region" description="Helical" evidence="1">
    <location>
        <begin position="939"/>
        <end position="961"/>
    </location>
</feature>
<dbReference type="SUPFAM" id="SSF82866">
    <property type="entry name" value="Multidrug efflux transporter AcrB transmembrane domain"/>
    <property type="match status" value="2"/>
</dbReference>
<dbReference type="Gene3D" id="3.30.70.1320">
    <property type="entry name" value="Multidrug efflux transporter AcrB pore domain like"/>
    <property type="match status" value="1"/>
</dbReference>
<feature type="transmembrane region" description="Helical" evidence="1">
    <location>
        <begin position="534"/>
        <end position="555"/>
    </location>
</feature>
<sequence>MQKLDSAIKQSLQGYLPTLIFLCSIFLGLFALQMTPREEEPQIVVPMLDIHVEVPNTAAPEVARLVTTPLEKLLLQIPGVEHVYSTTQTGVAVVTLRFHVGEDRERAILNTYTKLNANQHTMPGIVKQWQIRPIEVDDVPILMLGLYSTNPTLYSDYELTRFAQELSIQLQTIADTSEVTVITGRTRALRVELDLAALAAHHTTPMDVLRAIQASNQVERVGQVSAGKHTYTFESGDVIRGKSALENLTVNVINGRGIVLKDVAAVRDGPNEPESYQWLASSTLGMNAPLVTIGVAKQKGSNAVTVAEQSLELINQLQKQLLPAEVSVRVLRNYGKTANDKVNNLTSSLAFSVFTVVVFVGIFLGWRSAIVVGLAVPICYGITLGLDLAFGYTINRVTLFALILSLGLLVDDPITGIDNINRFIHRGAGQDKDKHIVAAMVEIKSPLVMSTFTIIMAFIPLAFITGMMGPYMAPMAFNVPISVMASTLVAFLVTPWLSKKLLQAKSIPQTVAPQASLYGKVMLPLLKHPTRAKWVLWIVLGLFIASISLPIFRVVPLKLLPFDNKSEIQVLIDMPEGTSLEQTALMAKKIQGVVWSEVEVTDIAAFVGKPSSMDFNGMVRGYYRRYGTHLAELRVLLVDKEARAHQSHAVVMRLRDKLQQFNQGLTQVKVVEVPPGPPVLSTLVAEVYAQPFVSRATHEAAAQQVAKRLKQEPHVVEVDTSMATPTVFKRFVVDKQKAALSGIATADVNQSLAIASGTMQAGFLYTEHEAAMVPIELGVNYSQRNQWQNLLAMQVRGRQDLAKSAQEYGLAQAARPLVAIAELGELTSVDTAPVIIRKDLREVIYVFAELNGRTPAEVIADVVADENQQLPQSQWSSRNFLQSGGGISWSMPEGTSYTFKGEGEWQITIDVFRDMGIAFVFALTAIFMILRIQTVSSRLSLIIMSAIPLTMIGIMPGFWLLNQFGERVIADAPEPVLFTATAMIGMIALAGIVVRNSLILVEFINQSRSAGMTLIDALITAGTVRMRPVLLTAGTTLLGNLVIILDPVFSGLALAIIFGIIASTLFSLLVVPIVYYLVFKDVPAAAQSLTGSSAQESSHVS</sequence>
<dbReference type="GO" id="GO:0042910">
    <property type="term" value="F:xenobiotic transmembrane transporter activity"/>
    <property type="evidence" value="ECO:0007669"/>
    <property type="project" value="TreeGrafter"/>
</dbReference>
<gene>
    <name evidence="2" type="ORF">PPEP_a2466</name>
</gene>
<dbReference type="Proteomes" id="UP000660708">
    <property type="component" value="Unassembled WGS sequence"/>
</dbReference>
<dbReference type="Gene3D" id="3.30.2090.10">
    <property type="entry name" value="Multidrug efflux transporter AcrB TolC docking domain, DN and DC subdomains"/>
    <property type="match status" value="2"/>
</dbReference>
<keyword evidence="1" id="KW-0472">Membrane</keyword>
<name>A0A8I0MSV8_9GAMM</name>
<dbReference type="AlphaFoldDB" id="A0A8I0MSV8"/>
<comment type="caution">
    <text evidence="2">The sequence shown here is derived from an EMBL/GenBank/DDBJ whole genome shotgun (WGS) entry which is preliminary data.</text>
</comment>
<evidence type="ECO:0000313" key="3">
    <source>
        <dbReference type="Proteomes" id="UP000660708"/>
    </source>
</evidence>
<dbReference type="Gene3D" id="1.20.1640.10">
    <property type="entry name" value="Multidrug efflux transporter AcrB transmembrane domain"/>
    <property type="match status" value="2"/>
</dbReference>
<dbReference type="InterPro" id="IPR027463">
    <property type="entry name" value="AcrB_DN_DC_subdom"/>
</dbReference>
<dbReference type="Pfam" id="PF00873">
    <property type="entry name" value="ACR_tran"/>
    <property type="match status" value="1"/>
</dbReference>
<dbReference type="RefSeq" id="WP_147388919.1">
    <property type="nucleotide sequence ID" value="NZ_AQHF01000017.1"/>
</dbReference>
<feature type="transmembrane region" description="Helical" evidence="1">
    <location>
        <begin position="1026"/>
        <end position="1045"/>
    </location>
</feature>
<dbReference type="EMBL" id="AQHF01000017">
    <property type="protein sequence ID" value="MBE0344802.1"/>
    <property type="molecule type" value="Genomic_DNA"/>
</dbReference>
<feature type="transmembrane region" description="Helical" evidence="1">
    <location>
        <begin position="447"/>
        <end position="469"/>
    </location>
</feature>
<keyword evidence="3" id="KW-1185">Reference proteome</keyword>
<feature type="transmembrane region" description="Helical" evidence="1">
    <location>
        <begin position="370"/>
        <end position="390"/>
    </location>
</feature>
<feature type="transmembrane region" description="Helical" evidence="1">
    <location>
        <begin position="981"/>
        <end position="1005"/>
    </location>
</feature>
<reference evidence="2 3" key="1">
    <citation type="submission" date="2015-06" db="EMBL/GenBank/DDBJ databases">
        <title>Genome sequence of Pseudoalteromonas peptidolytica.</title>
        <authorList>
            <person name="Xie B.-B."/>
            <person name="Rong J.-C."/>
            <person name="Qin Q.-L."/>
            <person name="Zhang Y.-Z."/>
        </authorList>
    </citation>
    <scope>NUCLEOTIDE SEQUENCE [LARGE SCALE GENOMIC DNA]</scope>
    <source>
        <strain evidence="2 3">F12-50-A1</strain>
    </source>
</reference>
<dbReference type="InterPro" id="IPR001036">
    <property type="entry name" value="Acrflvin-R"/>
</dbReference>
<dbReference type="GO" id="GO:0005886">
    <property type="term" value="C:plasma membrane"/>
    <property type="evidence" value="ECO:0007669"/>
    <property type="project" value="TreeGrafter"/>
</dbReference>
<dbReference type="PANTHER" id="PTHR32063">
    <property type="match status" value="1"/>
</dbReference>
<protein>
    <recommendedName>
        <fullName evidence="4">Acriflavine resistance protein B</fullName>
    </recommendedName>
</protein>
<evidence type="ECO:0008006" key="4">
    <source>
        <dbReference type="Google" id="ProtNLM"/>
    </source>
</evidence>
<dbReference type="Gene3D" id="3.30.70.1430">
    <property type="entry name" value="Multidrug efflux transporter AcrB pore domain"/>
    <property type="match status" value="2"/>
</dbReference>
<dbReference type="PANTHER" id="PTHR32063:SF16">
    <property type="entry name" value="CATION EFFLUX SYSTEM (ACRB_ACRD_ACRF FAMILY)"/>
    <property type="match status" value="1"/>
</dbReference>